<feature type="region of interest" description="Disordered" evidence="1">
    <location>
        <begin position="249"/>
        <end position="281"/>
    </location>
</feature>
<dbReference type="InterPro" id="IPR011990">
    <property type="entry name" value="TPR-like_helical_dom_sf"/>
</dbReference>
<evidence type="ECO:0000313" key="2">
    <source>
        <dbReference type="EMBL" id="PWW49099.1"/>
    </source>
</evidence>
<gene>
    <name evidence="2" type="ORF">DFR36_101623</name>
</gene>
<name>A0A317RGP8_9BURK</name>
<keyword evidence="3" id="KW-1185">Reference proteome</keyword>
<evidence type="ECO:0000313" key="3">
    <source>
        <dbReference type="Proteomes" id="UP000246483"/>
    </source>
</evidence>
<dbReference type="InterPro" id="IPR050767">
    <property type="entry name" value="Sel1_AlgK"/>
</dbReference>
<dbReference type="Proteomes" id="UP000246483">
    <property type="component" value="Unassembled WGS sequence"/>
</dbReference>
<evidence type="ECO:0000256" key="1">
    <source>
        <dbReference type="SAM" id="MobiDB-lite"/>
    </source>
</evidence>
<dbReference type="SMART" id="SM00671">
    <property type="entry name" value="SEL1"/>
    <property type="match status" value="2"/>
</dbReference>
<organism evidence="2 3">
    <name type="scientific">Melaminivora alkalimesophila</name>
    <dbReference type="NCBI Taxonomy" id="1165852"/>
    <lineage>
        <taxon>Bacteria</taxon>
        <taxon>Pseudomonadati</taxon>
        <taxon>Pseudomonadota</taxon>
        <taxon>Betaproteobacteria</taxon>
        <taxon>Burkholderiales</taxon>
        <taxon>Comamonadaceae</taxon>
        <taxon>Melaminivora</taxon>
    </lineage>
</organism>
<dbReference type="PANTHER" id="PTHR11102">
    <property type="entry name" value="SEL-1-LIKE PROTEIN"/>
    <property type="match status" value="1"/>
</dbReference>
<dbReference type="EMBL" id="QGUB01000001">
    <property type="protein sequence ID" value="PWW49099.1"/>
    <property type="molecule type" value="Genomic_DNA"/>
</dbReference>
<accession>A0A317RGP8</accession>
<dbReference type="InterPro" id="IPR006597">
    <property type="entry name" value="Sel1-like"/>
</dbReference>
<sequence length="392" mass="41522">MGPARATVLAELAPAPPAPLRVNPQSTTVPPLRSGPGEAPAIEGRPANDAPSIDAAPLGTAPLRTADSDPQRQAVLQELHRLERTAESARPVGSTVPSAQAAWLLGLIYLHGAGVRHDPAQALQWFEQAARFGREPWAYAGLAWCHIEGCVGPANPAAAQRAIAQLRTRHPARADYLAWLLADRQVQAQVARPGAAAPDAQQDARTAAQAALLRKAAAAGDLHARLELGLQAAAQDRPDQADTFFRQIEARSPAAAANRRQLQERGRTPGHDSADAQAAGDASAAAALAQAHRYHRGEGVPANFVEAIRFYRLAEQRGSAEAHRMLALIYSRPAPGGGVDVAWMQQLARADASSSIPTFGSPVAAHALQREPTPLVDLLPPFWRRQLGALGE</sequence>
<feature type="compositionally biased region" description="Basic and acidic residues" evidence="1">
    <location>
        <begin position="261"/>
        <end position="274"/>
    </location>
</feature>
<dbReference type="SUPFAM" id="SSF81901">
    <property type="entry name" value="HCP-like"/>
    <property type="match status" value="2"/>
</dbReference>
<dbReference type="Gene3D" id="1.25.40.10">
    <property type="entry name" value="Tetratricopeptide repeat domain"/>
    <property type="match status" value="2"/>
</dbReference>
<reference evidence="2 3" key="1">
    <citation type="submission" date="2018-05" db="EMBL/GenBank/DDBJ databases">
        <title>Genomic Encyclopedia of Type Strains, Phase IV (KMG-IV): sequencing the most valuable type-strain genomes for metagenomic binning, comparative biology and taxonomic classification.</title>
        <authorList>
            <person name="Goeker M."/>
        </authorList>
    </citation>
    <scope>NUCLEOTIDE SEQUENCE [LARGE SCALE GENOMIC DNA]</scope>
    <source>
        <strain evidence="2 3">DSM 26006</strain>
    </source>
</reference>
<protein>
    <submittedName>
        <fullName evidence="2">TPR repeat protein</fullName>
    </submittedName>
</protein>
<dbReference type="Pfam" id="PF08238">
    <property type="entry name" value="Sel1"/>
    <property type="match status" value="2"/>
</dbReference>
<proteinExistence type="predicted"/>
<comment type="caution">
    <text evidence="2">The sequence shown here is derived from an EMBL/GenBank/DDBJ whole genome shotgun (WGS) entry which is preliminary data.</text>
</comment>
<dbReference type="AlphaFoldDB" id="A0A317RGP8"/>
<dbReference type="PANTHER" id="PTHR11102:SF160">
    <property type="entry name" value="ERAD-ASSOCIATED E3 UBIQUITIN-PROTEIN LIGASE COMPONENT HRD3"/>
    <property type="match status" value="1"/>
</dbReference>
<feature type="region of interest" description="Disordered" evidence="1">
    <location>
        <begin position="1"/>
        <end position="71"/>
    </location>
</feature>